<accession>A0ABN7T1Y7</accession>
<dbReference type="Proteomes" id="UP001158576">
    <property type="component" value="Chromosome 2"/>
</dbReference>
<evidence type="ECO:0000313" key="1">
    <source>
        <dbReference type="EMBL" id="CAG5109660.1"/>
    </source>
</evidence>
<evidence type="ECO:0000313" key="2">
    <source>
        <dbReference type="Proteomes" id="UP001158576"/>
    </source>
</evidence>
<name>A0ABN7T1Y7_OIKDI</name>
<gene>
    <name evidence="1" type="ORF">OKIOD_LOCUS12940</name>
</gene>
<keyword evidence="2" id="KW-1185">Reference proteome</keyword>
<dbReference type="EMBL" id="OU015567">
    <property type="protein sequence ID" value="CAG5109660.1"/>
    <property type="molecule type" value="Genomic_DNA"/>
</dbReference>
<sequence>MLFTKSYGYEKKKKTKILEWANLASYYGLFMNLTDNIIPKQLPVVDAINETIIQELYDTDENCVLLENPWGSISPVKIVNFLSGNNKDMGSQKISFTLRFIKEPEKIIHTKKSSK</sequence>
<reference evidence="1 2" key="1">
    <citation type="submission" date="2021-04" db="EMBL/GenBank/DDBJ databases">
        <authorList>
            <person name="Bliznina A."/>
        </authorList>
    </citation>
    <scope>NUCLEOTIDE SEQUENCE [LARGE SCALE GENOMIC DNA]</scope>
</reference>
<organism evidence="1 2">
    <name type="scientific">Oikopleura dioica</name>
    <name type="common">Tunicate</name>
    <dbReference type="NCBI Taxonomy" id="34765"/>
    <lineage>
        <taxon>Eukaryota</taxon>
        <taxon>Metazoa</taxon>
        <taxon>Chordata</taxon>
        <taxon>Tunicata</taxon>
        <taxon>Appendicularia</taxon>
        <taxon>Copelata</taxon>
        <taxon>Oikopleuridae</taxon>
        <taxon>Oikopleura</taxon>
    </lineage>
</organism>
<proteinExistence type="predicted"/>
<protein>
    <submittedName>
        <fullName evidence="1">Oidioi.mRNA.OKI2018_I69.chr2.g4175.t1.cds</fullName>
    </submittedName>
</protein>